<dbReference type="Gene3D" id="2.60.40.1170">
    <property type="entry name" value="Mu homology domain, subdomain B"/>
    <property type="match status" value="2"/>
</dbReference>
<keyword evidence="2 6" id="KW-0813">Transport</keyword>
<protein>
    <recommendedName>
        <fullName evidence="7">MHD domain-containing protein</fullName>
    </recommendedName>
</protein>
<dbReference type="PANTHER" id="PTHR10529">
    <property type="entry name" value="AP COMPLEX SUBUNIT MU"/>
    <property type="match status" value="1"/>
</dbReference>
<dbReference type="Proteomes" id="UP000183365">
    <property type="component" value="Unassembled WGS sequence"/>
</dbReference>
<sequence>MENSVYPYIKYLQVTRNGIVYVLIYSTSYVDSDAFFCDIDCFKAFQYLESLDGLLSNFFTTNFNVRQLRTNKMVLNEIIDETLDFGIPQLTDYNLLHQYIKLKIEEEPQHNKDKQKSSSHLHNLKNLVTGNNVDTNIQQDATKFAPKEDIYLKSKIIETLNDSVSWRPKGIHYKKNELFVDVIEKIRFIQDLNKDSSKNIKYHQVEGSIMCKSYLSGMPVVEIGLINDMTFNIDRINQKGDEFKFHQCIQKIDTNYYQNKDGNKLVTFIPPDGEFELCNYRFDILRDHKSNDKAEIVQIVEFTKAFKEGSIKKLKMPSIKMNLKIKTYFKKNLVPEFLRIKIPLSSFIDDPNNIDLTFTPKFKTDFGTIIYNLSDDFLIWDCKNIKGNYGEKIYECYVQFQMLDDEIMKLKKEELRKQMDAPPLRNGPKLEKIHEDLQKNNLSTTEKLEKVNNNIQVEFEIPYFVVSGLKIDFIKVDESANTKYQFFSWIRYKTESQEDGYKFNATARLLTGK</sequence>
<dbReference type="VEuPathDB" id="FungiDB:HGUI_03166"/>
<keyword evidence="3 6" id="KW-0653">Protein transport</keyword>
<keyword evidence="9" id="KW-1185">Reference proteome</keyword>
<evidence type="ECO:0000256" key="1">
    <source>
        <dbReference type="ARBA" id="ARBA00004156"/>
    </source>
</evidence>
<dbReference type="SUPFAM" id="SSF49447">
    <property type="entry name" value="Second domain of Mu2 adaptin subunit (ap50) of ap2 adaptor"/>
    <property type="match status" value="1"/>
</dbReference>
<feature type="domain" description="MHD" evidence="7">
    <location>
        <begin position="175"/>
        <end position="504"/>
    </location>
</feature>
<dbReference type="OrthoDB" id="10259133at2759"/>
<dbReference type="GO" id="GO:0006886">
    <property type="term" value="P:intracellular protein transport"/>
    <property type="evidence" value="ECO:0007669"/>
    <property type="project" value="UniProtKB-UniRule"/>
</dbReference>
<dbReference type="InterPro" id="IPR018240">
    <property type="entry name" value="Clathrin_mu_CS"/>
</dbReference>
<dbReference type="PROSITE" id="PS00991">
    <property type="entry name" value="CLAT_ADAPTOR_M_2"/>
    <property type="match status" value="1"/>
</dbReference>
<keyword evidence="5" id="KW-0968">Cytoplasmic vesicle</keyword>
<comment type="subcellular location">
    <subcellularLocation>
        <location evidence="1">Cytoplasmic vesicle membrane</location>
    </subcellularLocation>
</comment>
<evidence type="ECO:0000259" key="7">
    <source>
        <dbReference type="PROSITE" id="PS51072"/>
    </source>
</evidence>
<dbReference type="InterPro" id="IPR050431">
    <property type="entry name" value="Adaptor_comp_med_subunit"/>
</dbReference>
<organism evidence="8 9">
    <name type="scientific">Hanseniaspora guilliermondii</name>
    <dbReference type="NCBI Taxonomy" id="56406"/>
    <lineage>
        <taxon>Eukaryota</taxon>
        <taxon>Fungi</taxon>
        <taxon>Dikarya</taxon>
        <taxon>Ascomycota</taxon>
        <taxon>Saccharomycotina</taxon>
        <taxon>Saccharomycetes</taxon>
        <taxon>Saccharomycodales</taxon>
        <taxon>Saccharomycodaceae</taxon>
        <taxon>Hanseniaspora</taxon>
    </lineage>
</organism>
<dbReference type="Gene3D" id="3.30.450.60">
    <property type="match status" value="1"/>
</dbReference>
<proteinExistence type="inferred from homology"/>
<gene>
    <name evidence="8" type="ORF">HGUI_03166</name>
</gene>
<dbReference type="GO" id="GO:0016192">
    <property type="term" value="P:vesicle-mediated transport"/>
    <property type="evidence" value="ECO:0007669"/>
    <property type="project" value="InterPro"/>
</dbReference>
<dbReference type="InterPro" id="IPR036168">
    <property type="entry name" value="AP2_Mu_C_sf"/>
</dbReference>
<evidence type="ECO:0000256" key="2">
    <source>
        <dbReference type="ARBA" id="ARBA00022448"/>
    </source>
</evidence>
<dbReference type="EMBL" id="FQNF01000072">
    <property type="protein sequence ID" value="SGZ40966.1"/>
    <property type="molecule type" value="Genomic_DNA"/>
</dbReference>
<accession>A0A1L0FN27</accession>
<evidence type="ECO:0000256" key="5">
    <source>
        <dbReference type="ARBA" id="ARBA00023329"/>
    </source>
</evidence>
<reference evidence="9" key="1">
    <citation type="submission" date="2016-11" db="EMBL/GenBank/DDBJ databases">
        <authorList>
            <person name="Guldener U."/>
        </authorList>
    </citation>
    <scope>NUCLEOTIDE SEQUENCE [LARGE SCALE GENOMIC DNA]</scope>
</reference>
<evidence type="ECO:0000256" key="3">
    <source>
        <dbReference type="ARBA" id="ARBA00022927"/>
    </source>
</evidence>
<dbReference type="PRINTS" id="PR00314">
    <property type="entry name" value="CLATHRINADPT"/>
</dbReference>
<dbReference type="SUPFAM" id="SSF64356">
    <property type="entry name" value="SNARE-like"/>
    <property type="match status" value="1"/>
</dbReference>
<evidence type="ECO:0000256" key="4">
    <source>
        <dbReference type="ARBA" id="ARBA00023136"/>
    </source>
</evidence>
<dbReference type="PIRSF" id="PIRSF005992">
    <property type="entry name" value="Clathrin_mu"/>
    <property type="match status" value="1"/>
</dbReference>
<dbReference type="InterPro" id="IPR001392">
    <property type="entry name" value="Clathrin_mu"/>
</dbReference>
<dbReference type="AlphaFoldDB" id="A0A1L0FN27"/>
<evidence type="ECO:0000256" key="6">
    <source>
        <dbReference type="PIRNR" id="PIRNR005992"/>
    </source>
</evidence>
<comment type="similarity">
    <text evidence="6">Belongs to the adaptor complexes medium subunit family.</text>
</comment>
<dbReference type="GO" id="GO:0030659">
    <property type="term" value="C:cytoplasmic vesicle membrane"/>
    <property type="evidence" value="ECO:0007669"/>
    <property type="project" value="UniProtKB-SubCell"/>
</dbReference>
<name>A0A1L0FN27_9ASCO</name>
<evidence type="ECO:0000313" key="9">
    <source>
        <dbReference type="Proteomes" id="UP000183365"/>
    </source>
</evidence>
<dbReference type="PROSITE" id="PS00990">
    <property type="entry name" value="CLAT_ADAPTOR_M_1"/>
    <property type="match status" value="1"/>
</dbReference>
<evidence type="ECO:0000313" key="8">
    <source>
        <dbReference type="EMBL" id="SGZ40966.1"/>
    </source>
</evidence>
<dbReference type="Pfam" id="PF00928">
    <property type="entry name" value="Adap_comp_sub"/>
    <property type="match status" value="1"/>
</dbReference>
<dbReference type="GO" id="GO:0030131">
    <property type="term" value="C:clathrin adaptor complex"/>
    <property type="evidence" value="ECO:0007669"/>
    <property type="project" value="UniProtKB-UniRule"/>
</dbReference>
<dbReference type="PROSITE" id="PS51072">
    <property type="entry name" value="MHD"/>
    <property type="match status" value="1"/>
</dbReference>
<keyword evidence="4" id="KW-0472">Membrane</keyword>
<dbReference type="InterPro" id="IPR011012">
    <property type="entry name" value="Longin-like_dom_sf"/>
</dbReference>
<dbReference type="InterPro" id="IPR028565">
    <property type="entry name" value="MHD"/>
</dbReference>